<dbReference type="EMBL" id="JABTCN010000071">
    <property type="protein sequence ID" value="MBA8777620.1"/>
    <property type="molecule type" value="Genomic_DNA"/>
</dbReference>
<gene>
    <name evidence="1" type="ORF">HR081_12150</name>
</gene>
<comment type="caution">
    <text evidence="1">The sequence shown here is derived from an EMBL/GenBank/DDBJ whole genome shotgun (WGS) entry which is preliminary data.</text>
</comment>
<accession>A0A9X1EC01</accession>
<dbReference type="AlphaFoldDB" id="A0A9X1EC01"/>
<proteinExistence type="predicted"/>
<organism evidence="1 2">
    <name type="scientific">Staphylococcus coagulans</name>
    <dbReference type="NCBI Taxonomy" id="74706"/>
    <lineage>
        <taxon>Bacteria</taxon>
        <taxon>Bacillati</taxon>
        <taxon>Bacillota</taxon>
        <taxon>Bacilli</taxon>
        <taxon>Bacillales</taxon>
        <taxon>Staphylococcaceae</taxon>
        <taxon>Staphylococcus</taxon>
    </lineage>
</organism>
<sequence>MNFSQDEIAIIYDALYHLECTTDVYSNPYDEVSKAKYTNAFISAFNKIDEFSEKERKGIFYFE</sequence>
<reference evidence="1 2" key="1">
    <citation type="journal article" date="2020" name="Access Microbiol">
        <title>Isolation and genome sequencing of Staphylococcus schleiferi subspecies coagulans from Antarctic seals.</title>
        <authorList>
            <person name="Foster G."/>
            <person name="Robb A."/>
            <person name="Paterson G.K."/>
        </authorList>
    </citation>
    <scope>NUCLEOTIDE SEQUENCE [LARGE SCALE GENOMIC DNA]</scope>
    <source>
        <strain evidence="1 2">M615/02/4</strain>
    </source>
</reference>
<protein>
    <submittedName>
        <fullName evidence="1">Uncharacterized protein</fullName>
    </submittedName>
</protein>
<evidence type="ECO:0000313" key="2">
    <source>
        <dbReference type="Proteomes" id="UP000524893"/>
    </source>
</evidence>
<evidence type="ECO:0000313" key="1">
    <source>
        <dbReference type="EMBL" id="MBA8777620.1"/>
    </source>
</evidence>
<name>A0A9X1EC01_9STAP</name>
<dbReference type="RefSeq" id="WP_096536295.1">
    <property type="nucleotide sequence ID" value="NZ_JABBLE010000012.1"/>
</dbReference>
<dbReference type="Proteomes" id="UP000524893">
    <property type="component" value="Unassembled WGS sequence"/>
</dbReference>